<name>A0A1H6LLH8_9GAMM</name>
<organism evidence="10 11">
    <name type="scientific">Rheinheimera pacifica</name>
    <dbReference type="NCBI Taxonomy" id="173990"/>
    <lineage>
        <taxon>Bacteria</taxon>
        <taxon>Pseudomonadati</taxon>
        <taxon>Pseudomonadota</taxon>
        <taxon>Gammaproteobacteria</taxon>
        <taxon>Chromatiales</taxon>
        <taxon>Chromatiaceae</taxon>
        <taxon>Rheinheimera</taxon>
    </lineage>
</organism>
<feature type="transmembrane region" description="Helical" evidence="7">
    <location>
        <begin position="28"/>
        <end position="46"/>
    </location>
</feature>
<evidence type="ECO:0000259" key="8">
    <source>
        <dbReference type="Pfam" id="PF04039"/>
    </source>
</evidence>
<evidence type="ECO:0000256" key="3">
    <source>
        <dbReference type="ARBA" id="ARBA00022475"/>
    </source>
</evidence>
<feature type="transmembrane region" description="Helical" evidence="7">
    <location>
        <begin position="179"/>
        <end position="198"/>
    </location>
</feature>
<dbReference type="PANTHER" id="PTHR33932">
    <property type="entry name" value="NA(+)/H(+) ANTIPORTER SUBUNIT B"/>
    <property type="match status" value="1"/>
</dbReference>
<feature type="transmembrane region" description="Helical" evidence="7">
    <location>
        <begin position="276"/>
        <end position="297"/>
    </location>
</feature>
<evidence type="ECO:0000313" key="11">
    <source>
        <dbReference type="Proteomes" id="UP000199371"/>
    </source>
</evidence>
<dbReference type="EMBL" id="FNXF01000006">
    <property type="protein sequence ID" value="SEH89515.1"/>
    <property type="molecule type" value="Genomic_DNA"/>
</dbReference>
<gene>
    <name evidence="10" type="ORF">SAMN05660691_02021</name>
</gene>
<feature type="transmembrane region" description="Helical" evidence="7">
    <location>
        <begin position="147"/>
        <end position="167"/>
    </location>
</feature>
<dbReference type="InterPro" id="IPR025383">
    <property type="entry name" value="MrpA_C/MbhD"/>
</dbReference>
<comment type="subcellular location">
    <subcellularLocation>
        <location evidence="1">Cell membrane</location>
        <topology evidence="1">Multi-pass membrane protein</topology>
    </subcellularLocation>
</comment>
<feature type="domain" description="MrpA C-terminal/MbhD" evidence="9">
    <location>
        <begin position="12"/>
        <end position="76"/>
    </location>
</feature>
<evidence type="ECO:0000256" key="6">
    <source>
        <dbReference type="ARBA" id="ARBA00023136"/>
    </source>
</evidence>
<reference evidence="11" key="1">
    <citation type="submission" date="2016-10" db="EMBL/GenBank/DDBJ databases">
        <authorList>
            <person name="Varghese N."/>
            <person name="Submissions S."/>
        </authorList>
    </citation>
    <scope>NUCLEOTIDE SEQUENCE [LARGE SCALE GENOMIC DNA]</scope>
    <source>
        <strain evidence="11">DSM 17616</strain>
    </source>
</reference>
<dbReference type="Pfam" id="PF04039">
    <property type="entry name" value="MnhB"/>
    <property type="match status" value="1"/>
</dbReference>
<evidence type="ECO:0000256" key="5">
    <source>
        <dbReference type="ARBA" id="ARBA00022989"/>
    </source>
</evidence>
<feature type="transmembrane region" description="Helical" evidence="7">
    <location>
        <begin position="204"/>
        <end position="221"/>
    </location>
</feature>
<evidence type="ECO:0000313" key="10">
    <source>
        <dbReference type="EMBL" id="SEH89515.1"/>
    </source>
</evidence>
<dbReference type="Pfam" id="PF13244">
    <property type="entry name" value="MbhD"/>
    <property type="match status" value="1"/>
</dbReference>
<dbReference type="InterPro" id="IPR050622">
    <property type="entry name" value="CPA3_antiporter_subunitB"/>
</dbReference>
<evidence type="ECO:0000256" key="7">
    <source>
        <dbReference type="SAM" id="Phobius"/>
    </source>
</evidence>
<feature type="domain" description="Na+/H+ antiporter MnhB subunit-related protein" evidence="8">
    <location>
        <begin position="180"/>
        <end position="293"/>
    </location>
</feature>
<dbReference type="OrthoDB" id="4962908at2"/>
<feature type="transmembrane region" description="Helical" evidence="7">
    <location>
        <begin position="233"/>
        <end position="256"/>
    </location>
</feature>
<dbReference type="AlphaFoldDB" id="A0A1H6LLH8"/>
<dbReference type="RefSeq" id="WP_092792914.1">
    <property type="nucleotide sequence ID" value="NZ_FNXF01000006.1"/>
</dbReference>
<dbReference type="GO" id="GO:0005886">
    <property type="term" value="C:plasma membrane"/>
    <property type="evidence" value="ECO:0007669"/>
    <property type="project" value="UniProtKB-SubCell"/>
</dbReference>
<feature type="transmembrane region" description="Helical" evidence="7">
    <location>
        <begin position="90"/>
        <end position="108"/>
    </location>
</feature>
<keyword evidence="6 7" id="KW-0472">Membrane</keyword>
<evidence type="ECO:0000256" key="1">
    <source>
        <dbReference type="ARBA" id="ARBA00004651"/>
    </source>
</evidence>
<keyword evidence="3" id="KW-1003">Cell membrane</keyword>
<dbReference type="PANTHER" id="PTHR33932:SF4">
    <property type="entry name" value="NA(+)_H(+) ANTIPORTER SUBUNIT B"/>
    <property type="match status" value="1"/>
</dbReference>
<evidence type="ECO:0000259" key="9">
    <source>
        <dbReference type="Pfam" id="PF13244"/>
    </source>
</evidence>
<proteinExistence type="inferred from homology"/>
<keyword evidence="11" id="KW-1185">Reference proteome</keyword>
<evidence type="ECO:0000256" key="4">
    <source>
        <dbReference type="ARBA" id="ARBA00022692"/>
    </source>
</evidence>
<evidence type="ECO:0000256" key="2">
    <source>
        <dbReference type="ARBA" id="ARBA00009425"/>
    </source>
</evidence>
<feature type="transmembrane region" description="Helical" evidence="7">
    <location>
        <begin position="53"/>
        <end position="74"/>
    </location>
</feature>
<keyword evidence="5 7" id="KW-1133">Transmembrane helix</keyword>
<comment type="similarity">
    <text evidence="2">Belongs to the CPA3 antiporters (TC 2.A.63) subunit B family.</text>
</comment>
<sequence>MSLLLFDATLCLLLLVLALASILSRQLVHGVILYIAFGLMMALAWARLATPDLALAEAAIGAGLTGALCFSALARQQLHLPVVLSWPQRLWPAVFVLLMLGGVLAALLQLPPTASPLVDVAQAELINSGVSHPVTAVLLNFRSWDTLLELVVLLLALLGALQVAPAAKATTSWPLSLSWSRLLAPMVILLAGYLLWAGASQPGGAFQAGALLAAGAVVLRLNHQLNWLRWSNFWIRLLIVSGVSAFVLAALLAMLLTTDNTDVIWLRWPPQLAGGFILLVELFATLAIALTLTLLVVGEPAAAEQAQQNSGGEAHD</sequence>
<dbReference type="STRING" id="173990.SAMN05660691_02021"/>
<dbReference type="InterPro" id="IPR007182">
    <property type="entry name" value="MnhB"/>
</dbReference>
<accession>A0A1H6LLH8</accession>
<keyword evidence="4 7" id="KW-0812">Transmembrane</keyword>
<protein>
    <submittedName>
        <fullName evidence="10">Uncharacterized MnhB-related membrane protein</fullName>
    </submittedName>
</protein>
<dbReference type="Proteomes" id="UP000199371">
    <property type="component" value="Unassembled WGS sequence"/>
</dbReference>